<proteinExistence type="predicted"/>
<evidence type="ECO:0000259" key="4">
    <source>
        <dbReference type="Pfam" id="PF08698"/>
    </source>
</evidence>
<dbReference type="InParanoid" id="H2XUJ7"/>
<evidence type="ECO:0000256" key="1">
    <source>
        <dbReference type="ARBA" id="ARBA00004604"/>
    </source>
</evidence>
<evidence type="ECO:0000313" key="5">
    <source>
        <dbReference type="Ensembl" id="ENSCINP00000033331.1"/>
    </source>
</evidence>
<reference evidence="5" key="3">
    <citation type="submission" date="2025-08" db="UniProtKB">
        <authorList>
            <consortium name="Ensembl"/>
        </authorList>
    </citation>
    <scope>IDENTIFICATION</scope>
</reference>
<dbReference type="GeneTree" id="ENSGT00510000048142"/>
<dbReference type="PANTHER" id="PTHR21686:SF12">
    <property type="entry name" value="DEOXYNUCLEOTIDYLTRANSFERASE TERMINAL-INTERACTING PROTEIN 2"/>
    <property type="match status" value="1"/>
</dbReference>
<dbReference type="EMBL" id="EAAA01000750">
    <property type="status" value="NOT_ANNOTATED_CDS"/>
    <property type="molecule type" value="Genomic_DNA"/>
</dbReference>
<accession>H2XUJ7</accession>
<dbReference type="InterPro" id="IPR014810">
    <property type="entry name" value="Fcf2_C"/>
</dbReference>
<dbReference type="Pfam" id="PF08698">
    <property type="entry name" value="Fcf2"/>
    <property type="match status" value="1"/>
</dbReference>
<evidence type="ECO:0000256" key="3">
    <source>
        <dbReference type="SAM" id="MobiDB-lite"/>
    </source>
</evidence>
<feature type="domain" description="Fcf2 pre-rRNA processing C-terminal" evidence="4">
    <location>
        <begin position="178"/>
        <end position="247"/>
    </location>
</feature>
<comment type="subcellular location">
    <subcellularLocation>
        <location evidence="1">Nucleus</location>
        <location evidence="1">Nucleolus</location>
    </subcellularLocation>
</comment>
<feature type="region of interest" description="Disordered" evidence="3">
    <location>
        <begin position="1"/>
        <end position="48"/>
    </location>
</feature>
<dbReference type="GO" id="GO:0005730">
    <property type="term" value="C:nucleolus"/>
    <property type="evidence" value="ECO:0000318"/>
    <property type="project" value="GO_Central"/>
</dbReference>
<dbReference type="InterPro" id="IPR039883">
    <property type="entry name" value="Fcf2/DNTTIP2"/>
</dbReference>
<dbReference type="STRING" id="7719.ENSCINP00000033331"/>
<dbReference type="Ensembl" id="ENSCINT00000033338.1">
    <property type="protein sequence ID" value="ENSCINP00000033331.1"/>
    <property type="gene ID" value="ENSCING00000022964.1"/>
</dbReference>
<dbReference type="Proteomes" id="UP000008144">
    <property type="component" value="Chromosome 11"/>
</dbReference>
<sequence length="247" mass="28601">MPRRSSRLLSKQSTDNDICMNEKKQENNEISHEHNNDQVSNTESDDFNGIRNPARLENVENGDDFKDDIESDVDIDKLADEISDQILGKSKKNLLANEYFFTYDENEEKEIRPSSEIEVGDIMDDCYITVTPNVNNGVKIQIEDTVAKSVLTPGFESLTRIPCAASRRSQVKQRRLERKKTSGKKWFNMKCPEITEEIRNDLKVLEMRSVLDPKRFYKHNDRKGTPKFFQMGKIMDNSADFYSSRVT</sequence>
<reference evidence="6" key="1">
    <citation type="journal article" date="2002" name="Science">
        <title>The draft genome of Ciona intestinalis: insights into chordate and vertebrate origins.</title>
        <authorList>
            <person name="Dehal P."/>
            <person name="Satou Y."/>
            <person name="Campbell R.K."/>
            <person name="Chapman J."/>
            <person name="Degnan B."/>
            <person name="De Tomaso A."/>
            <person name="Davidson B."/>
            <person name="Di Gregorio A."/>
            <person name="Gelpke M."/>
            <person name="Goodstein D.M."/>
            <person name="Harafuji N."/>
            <person name="Hastings K.E."/>
            <person name="Ho I."/>
            <person name="Hotta K."/>
            <person name="Huang W."/>
            <person name="Kawashima T."/>
            <person name="Lemaire P."/>
            <person name="Martinez D."/>
            <person name="Meinertzhagen I.A."/>
            <person name="Necula S."/>
            <person name="Nonaka M."/>
            <person name="Putnam N."/>
            <person name="Rash S."/>
            <person name="Saiga H."/>
            <person name="Satake M."/>
            <person name="Terry A."/>
            <person name="Yamada L."/>
            <person name="Wang H.G."/>
            <person name="Awazu S."/>
            <person name="Azumi K."/>
            <person name="Boore J."/>
            <person name="Branno M."/>
            <person name="Chin-Bow S."/>
            <person name="DeSantis R."/>
            <person name="Doyle S."/>
            <person name="Francino P."/>
            <person name="Keys D.N."/>
            <person name="Haga S."/>
            <person name="Hayashi H."/>
            <person name="Hino K."/>
            <person name="Imai K.S."/>
            <person name="Inaba K."/>
            <person name="Kano S."/>
            <person name="Kobayashi K."/>
            <person name="Kobayashi M."/>
            <person name="Lee B.I."/>
            <person name="Makabe K.W."/>
            <person name="Manohar C."/>
            <person name="Matassi G."/>
            <person name="Medina M."/>
            <person name="Mochizuki Y."/>
            <person name="Mount S."/>
            <person name="Morishita T."/>
            <person name="Miura S."/>
            <person name="Nakayama A."/>
            <person name="Nishizaka S."/>
            <person name="Nomoto H."/>
            <person name="Ohta F."/>
            <person name="Oishi K."/>
            <person name="Rigoutsos I."/>
            <person name="Sano M."/>
            <person name="Sasaki A."/>
            <person name="Sasakura Y."/>
            <person name="Shoguchi E."/>
            <person name="Shin-i T."/>
            <person name="Spagnuolo A."/>
            <person name="Stainier D."/>
            <person name="Suzuki M.M."/>
            <person name="Tassy O."/>
            <person name="Takatori N."/>
            <person name="Tokuoka M."/>
            <person name="Yagi K."/>
            <person name="Yoshizaki F."/>
            <person name="Wada S."/>
            <person name="Zhang C."/>
            <person name="Hyatt P.D."/>
            <person name="Larimer F."/>
            <person name="Detter C."/>
            <person name="Doggett N."/>
            <person name="Glavina T."/>
            <person name="Hawkins T."/>
            <person name="Richardson P."/>
            <person name="Lucas S."/>
            <person name="Kohara Y."/>
            <person name="Levine M."/>
            <person name="Satoh N."/>
            <person name="Rokhsar D.S."/>
        </authorList>
    </citation>
    <scope>NUCLEOTIDE SEQUENCE [LARGE SCALE GENOMIC DNA]</scope>
</reference>
<name>H2XUJ7_CIOIN</name>
<protein>
    <recommendedName>
        <fullName evidence="4">Fcf2 pre-rRNA processing C-terminal domain-containing protein</fullName>
    </recommendedName>
</protein>
<dbReference type="AlphaFoldDB" id="H2XUJ7"/>
<feature type="compositionally biased region" description="Basic and acidic residues" evidence="3">
    <location>
        <begin position="20"/>
        <end position="36"/>
    </location>
</feature>
<dbReference type="PANTHER" id="PTHR21686">
    <property type="entry name" value="DEOXYNUCLEOTIDYLTRANSFERASE TERMINAL-INTERACTING PROTEIN 2"/>
    <property type="match status" value="1"/>
</dbReference>
<reference evidence="5" key="2">
    <citation type="journal article" date="2008" name="Genome Biol.">
        <title>Improved genome assembly and evidence-based global gene model set for the chordate Ciona intestinalis: new insight into intron and operon populations.</title>
        <authorList>
            <person name="Satou Y."/>
            <person name="Mineta K."/>
            <person name="Ogasawara M."/>
            <person name="Sasakura Y."/>
            <person name="Shoguchi E."/>
            <person name="Ueno K."/>
            <person name="Yamada L."/>
            <person name="Matsumoto J."/>
            <person name="Wasserscheid J."/>
            <person name="Dewar K."/>
            <person name="Wiley G.B."/>
            <person name="Macmil S.L."/>
            <person name="Roe B.A."/>
            <person name="Zeller R.W."/>
            <person name="Hastings K.E."/>
            <person name="Lemaire P."/>
            <person name="Lindquist E."/>
            <person name="Endo T."/>
            <person name="Hotta K."/>
            <person name="Inaba K."/>
        </authorList>
    </citation>
    <scope>NUCLEOTIDE SEQUENCE [LARGE SCALE GENOMIC DNA]</scope>
    <source>
        <strain evidence="5">wild type</strain>
    </source>
</reference>
<keyword evidence="2" id="KW-0539">Nucleus</keyword>
<evidence type="ECO:0000256" key="2">
    <source>
        <dbReference type="ARBA" id="ARBA00023242"/>
    </source>
</evidence>
<keyword evidence="6" id="KW-1185">Reference proteome</keyword>
<organism evidence="5 6">
    <name type="scientific">Ciona intestinalis</name>
    <name type="common">Transparent sea squirt</name>
    <name type="synonym">Ascidia intestinalis</name>
    <dbReference type="NCBI Taxonomy" id="7719"/>
    <lineage>
        <taxon>Eukaryota</taxon>
        <taxon>Metazoa</taxon>
        <taxon>Chordata</taxon>
        <taxon>Tunicata</taxon>
        <taxon>Ascidiacea</taxon>
        <taxon>Phlebobranchia</taxon>
        <taxon>Cionidae</taxon>
        <taxon>Ciona</taxon>
    </lineage>
</organism>
<evidence type="ECO:0000313" key="6">
    <source>
        <dbReference type="Proteomes" id="UP000008144"/>
    </source>
</evidence>
<dbReference type="GO" id="GO:0006396">
    <property type="term" value="P:RNA processing"/>
    <property type="evidence" value="ECO:0000318"/>
    <property type="project" value="GO_Central"/>
</dbReference>
<dbReference type="HOGENOM" id="CLU_1126656_0_0_1"/>
<feature type="compositionally biased region" description="Polar residues" evidence="3">
    <location>
        <begin position="7"/>
        <end position="16"/>
    </location>
</feature>
<reference evidence="5" key="4">
    <citation type="submission" date="2025-09" db="UniProtKB">
        <authorList>
            <consortium name="Ensembl"/>
        </authorList>
    </citation>
    <scope>IDENTIFICATION</scope>
</reference>
<dbReference type="FunCoup" id="H2XUJ7">
    <property type="interactions" value="29"/>
</dbReference>